<dbReference type="EMBL" id="BAABBN010000004">
    <property type="protein sequence ID" value="GAA3915022.1"/>
    <property type="molecule type" value="Genomic_DNA"/>
</dbReference>
<dbReference type="Pfam" id="PF02738">
    <property type="entry name" value="MoCoBD_1"/>
    <property type="match status" value="1"/>
</dbReference>
<dbReference type="InterPro" id="IPR012368">
    <property type="entry name" value="OxRdtase_Mopterin-bd_su_IorB"/>
</dbReference>
<sequence>MMDVTLSRRQFFKLSMTASGGLVLATQLSACGTDTHSGEKNGVWHADAWVKMDAEGQVKFLLDRVEMGQGTYTGLTTLLAEELDIDPSLIEVQFAPADTRYRNPDYGLQITGGSNSLSSSWDQIRQSGAAVRAVMTQAAGRVWQVAPEECSTMDGRVVHAATQRSLNYSDLYAVAVKESVPNSLTLKDPADFKYIGKHNQRLDAPLKSTGTADFGIDTVVPGMAFAVVSRCPVIGGSVKHFDATAALASAGVKQVVEITSGIAVIADSYWQARKGLNALSVEWDEGENASLSTQAVFEQYKQMADQDEGDSRRDEGDIESALSNGDLVISAEYQAPFLAHATMEPQNCVAHVQADRCDIWAPTQGPDVAQVAAAKVTDLSLDQIFVHTTFIGGGFGRRLSQDFVAEAAEISAKTGLPIKLIWSREDDTQHDIYRPASYHRLKAAVSADGKLTGWQHQLVCPKILSWYVWDAAPAQFPWAPKFMYNTLANAGIAGEGVLAPEDHSPFEGAESYPYAVESVDVRYTHADAGVPVSYWRSVGHSQNAFVVEGFMNEMAHAAKQDPYQFRRNLLKDNAQAVAVLDKVVALANWGKAPKGVHQGLALHYSFGSWVAQVVEVAVEGTQYQVNRVYCVIDCGLAVNPDIVHSQMESGVIFALTAAKYGQIDIEQGRVKQSNFHDYQMLRMNECPEIVIDIIPSAQPPKGVGEPGVPPLAPALADALFSATGKRLRELPLSLS</sequence>
<dbReference type="PIRSF" id="PIRSF036389">
    <property type="entry name" value="IOR_B"/>
    <property type="match status" value="1"/>
</dbReference>
<protein>
    <submittedName>
        <fullName evidence="2">Xanthine dehydrogenase family protein molybdopterin-binding subunit</fullName>
    </submittedName>
</protein>
<evidence type="ECO:0000259" key="1">
    <source>
        <dbReference type="SMART" id="SM01008"/>
    </source>
</evidence>
<dbReference type="InterPro" id="IPR006311">
    <property type="entry name" value="TAT_signal"/>
</dbReference>
<reference evidence="3" key="1">
    <citation type="journal article" date="2019" name="Int. J. Syst. Evol. Microbiol.">
        <title>The Global Catalogue of Microorganisms (GCM) 10K type strain sequencing project: providing services to taxonomists for standard genome sequencing and annotation.</title>
        <authorList>
            <consortium name="The Broad Institute Genomics Platform"/>
            <consortium name="The Broad Institute Genome Sequencing Center for Infectious Disease"/>
            <person name="Wu L."/>
            <person name="Ma J."/>
        </authorList>
    </citation>
    <scope>NUCLEOTIDE SEQUENCE [LARGE SCALE GENOMIC DNA]</scope>
    <source>
        <strain evidence="3">JCM 17551</strain>
    </source>
</reference>
<dbReference type="InterPro" id="IPR008274">
    <property type="entry name" value="AldOxase/xan_DH_MoCoBD1"/>
</dbReference>
<dbReference type="InterPro" id="IPR046867">
    <property type="entry name" value="AldOxase/xan_DH_MoCoBD2"/>
</dbReference>
<feature type="domain" description="Aldehyde oxidase/xanthine dehydrogenase a/b hammerhead" evidence="1">
    <location>
        <begin position="209"/>
        <end position="287"/>
    </location>
</feature>
<dbReference type="InterPro" id="IPR052516">
    <property type="entry name" value="N-heterocyclic_Hydroxylase"/>
</dbReference>
<name>A0ABP7M4M3_9GAMM</name>
<dbReference type="SUPFAM" id="SSF56003">
    <property type="entry name" value="Molybdenum cofactor-binding domain"/>
    <property type="match status" value="2"/>
</dbReference>
<evidence type="ECO:0000313" key="2">
    <source>
        <dbReference type="EMBL" id="GAA3915022.1"/>
    </source>
</evidence>
<keyword evidence="3" id="KW-1185">Reference proteome</keyword>
<dbReference type="SMART" id="SM01008">
    <property type="entry name" value="Ald_Xan_dh_C"/>
    <property type="match status" value="1"/>
</dbReference>
<dbReference type="RefSeq" id="WP_344795529.1">
    <property type="nucleotide sequence ID" value="NZ_BAABBN010000004.1"/>
</dbReference>
<accession>A0ABP7M4M3</accession>
<gene>
    <name evidence="2" type="ORF">GCM10022277_06960</name>
</gene>
<organism evidence="2 3">
    <name type="scientific">Litoribacillus peritrichatus</name>
    <dbReference type="NCBI Taxonomy" id="718191"/>
    <lineage>
        <taxon>Bacteria</taxon>
        <taxon>Pseudomonadati</taxon>
        <taxon>Pseudomonadota</taxon>
        <taxon>Gammaproteobacteria</taxon>
        <taxon>Oceanospirillales</taxon>
        <taxon>Oceanospirillaceae</taxon>
        <taxon>Litoribacillus</taxon>
    </lineage>
</organism>
<dbReference type="Pfam" id="PF20256">
    <property type="entry name" value="MoCoBD_2"/>
    <property type="match status" value="2"/>
</dbReference>
<dbReference type="Proteomes" id="UP001501565">
    <property type="component" value="Unassembled WGS sequence"/>
</dbReference>
<dbReference type="PANTHER" id="PTHR47495">
    <property type="entry name" value="ALDEHYDE DEHYDROGENASE"/>
    <property type="match status" value="1"/>
</dbReference>
<evidence type="ECO:0000313" key="3">
    <source>
        <dbReference type="Proteomes" id="UP001501565"/>
    </source>
</evidence>
<dbReference type="Gene3D" id="3.90.1170.50">
    <property type="entry name" value="Aldehyde oxidase/xanthine dehydrogenase, a/b hammerhead"/>
    <property type="match status" value="1"/>
</dbReference>
<proteinExistence type="predicted"/>
<dbReference type="InterPro" id="IPR000674">
    <property type="entry name" value="Ald_Oxase/Xan_DH_a/b"/>
</dbReference>
<dbReference type="Gene3D" id="3.30.365.10">
    <property type="entry name" value="Aldehyde oxidase/xanthine dehydrogenase, molybdopterin binding domain"/>
    <property type="match status" value="4"/>
</dbReference>
<dbReference type="PANTHER" id="PTHR47495:SF2">
    <property type="entry name" value="ALDEHYDE DEHYDROGENASE"/>
    <property type="match status" value="1"/>
</dbReference>
<comment type="caution">
    <text evidence="2">The sequence shown here is derived from an EMBL/GenBank/DDBJ whole genome shotgun (WGS) entry which is preliminary data.</text>
</comment>
<dbReference type="PROSITE" id="PS51318">
    <property type="entry name" value="TAT"/>
    <property type="match status" value="1"/>
</dbReference>
<dbReference type="InterPro" id="IPR037165">
    <property type="entry name" value="AldOxase/xan_DH_Mopterin-bd_sf"/>
</dbReference>